<protein>
    <submittedName>
        <fullName evidence="2">Uncharacterized protein</fullName>
    </submittedName>
</protein>
<keyword evidence="1" id="KW-1133">Transmembrane helix</keyword>
<keyword evidence="1" id="KW-0472">Membrane</keyword>
<proteinExistence type="predicted"/>
<accession>A0ABR2IEJ6</accession>
<comment type="caution">
    <text evidence="2">The sequence shown here is derived from an EMBL/GenBank/DDBJ whole genome shotgun (WGS) entry which is preliminary data.</text>
</comment>
<dbReference type="EMBL" id="JAPFFF010000018">
    <property type="protein sequence ID" value="KAK8860952.1"/>
    <property type="molecule type" value="Genomic_DNA"/>
</dbReference>
<keyword evidence="3" id="KW-1185">Reference proteome</keyword>
<dbReference type="Proteomes" id="UP001470230">
    <property type="component" value="Unassembled WGS sequence"/>
</dbReference>
<feature type="transmembrane region" description="Helical" evidence="1">
    <location>
        <begin position="165"/>
        <end position="183"/>
    </location>
</feature>
<evidence type="ECO:0000256" key="1">
    <source>
        <dbReference type="SAM" id="Phobius"/>
    </source>
</evidence>
<sequence length="184" mass="21214">MNSYYENSSFTPIHTPTIHRTDKSYNHCCQTPNMNCSPMIHKNSSKRTFFSEYTQKNTKNKSISFSQDSPKRYAIPDSFKTPPSPNKFRDSLNSPRLSSILRNKQFNQSYEKQIMRTPSSSFKNTFNEKAQGSISPLINRYACFSSSKVINKNDEKNNDAFQSHTLIITFIIASCIITLVLIWL</sequence>
<evidence type="ECO:0000313" key="2">
    <source>
        <dbReference type="EMBL" id="KAK8860952.1"/>
    </source>
</evidence>
<reference evidence="2 3" key="1">
    <citation type="submission" date="2024-04" db="EMBL/GenBank/DDBJ databases">
        <title>Tritrichomonas musculus Genome.</title>
        <authorList>
            <person name="Alves-Ferreira E."/>
            <person name="Grigg M."/>
            <person name="Lorenzi H."/>
            <person name="Galac M."/>
        </authorList>
    </citation>
    <scope>NUCLEOTIDE SEQUENCE [LARGE SCALE GENOMIC DNA]</scope>
    <source>
        <strain evidence="2 3">EAF2021</strain>
    </source>
</reference>
<gene>
    <name evidence="2" type="ORF">M9Y10_012644</name>
</gene>
<name>A0ABR2IEJ6_9EUKA</name>
<evidence type="ECO:0000313" key="3">
    <source>
        <dbReference type="Proteomes" id="UP001470230"/>
    </source>
</evidence>
<keyword evidence="1" id="KW-0812">Transmembrane</keyword>
<organism evidence="2 3">
    <name type="scientific">Tritrichomonas musculus</name>
    <dbReference type="NCBI Taxonomy" id="1915356"/>
    <lineage>
        <taxon>Eukaryota</taxon>
        <taxon>Metamonada</taxon>
        <taxon>Parabasalia</taxon>
        <taxon>Tritrichomonadida</taxon>
        <taxon>Tritrichomonadidae</taxon>
        <taxon>Tritrichomonas</taxon>
    </lineage>
</organism>